<dbReference type="PROSITE" id="PS50878">
    <property type="entry name" value="RT_POL"/>
    <property type="match status" value="1"/>
</dbReference>
<keyword evidence="6" id="KW-0051">Antiviral defense</keyword>
<dbReference type="Proteomes" id="UP001303211">
    <property type="component" value="Chromosome"/>
</dbReference>
<sequence>MDLYPIKPRYRSNPVKSIAALARGLRWDAQSLVELADRANGMWRTVKPKPGSTRQTFDAMGQLKEIHQRLKLNVFSKVDFPEYLQGSLKGRDYVTNASIHKGKQILICEDVKGFFPSVSAAFVEDVWCGFFRFSPDVAKLLTRLTTKDGYLPQGAITSSFLANLVMWRYEPWLHAKFAQRGITYSRYVDDMAMSSATHLDKETQTWIIAQVYGMLAQHGLKASRKKHEVFSASQPMIATKLTVNRKPSLSPKKQSKVRTRVRQLEIAATSGASTDELRELANKAAQQVGQLGRFHKTPAAKLKSRIAVVRDNLSPEALSVTTAPAKVRLDTVPLVTDARPWE</sequence>
<evidence type="ECO:0000259" key="8">
    <source>
        <dbReference type="PROSITE" id="PS50878"/>
    </source>
</evidence>
<evidence type="ECO:0000256" key="7">
    <source>
        <dbReference type="ARBA" id="ARBA00034120"/>
    </source>
</evidence>
<keyword evidence="10" id="KW-1185">Reference proteome</keyword>
<accession>A0ABZ0J6A1</accession>
<dbReference type="InterPro" id="IPR043502">
    <property type="entry name" value="DNA/RNA_pol_sf"/>
</dbReference>
<feature type="domain" description="Reverse transcriptase" evidence="8">
    <location>
        <begin position="1"/>
        <end position="243"/>
    </location>
</feature>
<comment type="similarity">
    <text evidence="7">Belongs to the bacterial reverse transcriptase family.</text>
</comment>
<evidence type="ECO:0000313" key="10">
    <source>
        <dbReference type="Proteomes" id="UP001303211"/>
    </source>
</evidence>
<name>A0ABZ0J6A1_9BURK</name>
<dbReference type="SUPFAM" id="SSF56672">
    <property type="entry name" value="DNA/RNA polymerases"/>
    <property type="match status" value="1"/>
</dbReference>
<keyword evidence="2 9" id="KW-0548">Nucleotidyltransferase</keyword>
<dbReference type="InterPro" id="IPR000477">
    <property type="entry name" value="RT_dom"/>
</dbReference>
<keyword evidence="4" id="KW-0460">Magnesium</keyword>
<keyword evidence="3" id="KW-0479">Metal-binding</keyword>
<protein>
    <submittedName>
        <fullName evidence="9">Reverse transcriptase family protein</fullName>
        <ecNumber evidence="9">2.7.7.49</ecNumber>
    </submittedName>
</protein>
<organism evidence="9 10">
    <name type="scientific">Diaphorobacter limosus</name>
    <dbReference type="NCBI Taxonomy" id="3036128"/>
    <lineage>
        <taxon>Bacteria</taxon>
        <taxon>Pseudomonadati</taxon>
        <taxon>Pseudomonadota</taxon>
        <taxon>Betaproteobacteria</taxon>
        <taxon>Burkholderiales</taxon>
        <taxon>Comamonadaceae</taxon>
        <taxon>Diaphorobacter</taxon>
    </lineage>
</organism>
<evidence type="ECO:0000313" key="9">
    <source>
        <dbReference type="EMBL" id="WOO33780.1"/>
    </source>
</evidence>
<dbReference type="RefSeq" id="WP_013517170.1">
    <property type="nucleotide sequence ID" value="NZ_CP136921.1"/>
</dbReference>
<reference evidence="9 10" key="1">
    <citation type="submission" date="2023-03" db="EMBL/GenBank/DDBJ databases">
        <title>Diaphorobacter basophil sp. nov., isolated from a sewage-treatment plant.</title>
        <authorList>
            <person name="Yang K."/>
        </authorList>
    </citation>
    <scope>NUCLEOTIDE SEQUENCE [LARGE SCALE GENOMIC DNA]</scope>
    <source>
        <strain evidence="9 10">Y-1</strain>
    </source>
</reference>
<dbReference type="CDD" id="cd03487">
    <property type="entry name" value="RT_Bac_retron_II"/>
    <property type="match status" value="1"/>
</dbReference>
<evidence type="ECO:0000256" key="6">
    <source>
        <dbReference type="ARBA" id="ARBA00023118"/>
    </source>
</evidence>
<dbReference type="PRINTS" id="PR00866">
    <property type="entry name" value="RNADNAPOLMS"/>
</dbReference>
<evidence type="ECO:0000256" key="2">
    <source>
        <dbReference type="ARBA" id="ARBA00022695"/>
    </source>
</evidence>
<evidence type="ECO:0000256" key="1">
    <source>
        <dbReference type="ARBA" id="ARBA00022679"/>
    </source>
</evidence>
<keyword evidence="5 9" id="KW-0695">RNA-directed DNA polymerase</keyword>
<gene>
    <name evidence="9" type="ORF">P4826_06875</name>
</gene>
<dbReference type="InterPro" id="IPR000123">
    <property type="entry name" value="Reverse_transcriptase_msDNA"/>
</dbReference>
<dbReference type="Pfam" id="PF00078">
    <property type="entry name" value="RVT_1"/>
    <property type="match status" value="1"/>
</dbReference>
<keyword evidence="1 9" id="KW-0808">Transferase</keyword>
<dbReference type="SUPFAM" id="SSF46992">
    <property type="entry name" value="Ribosomal protein S20"/>
    <property type="match status" value="1"/>
</dbReference>
<dbReference type="EMBL" id="CP136921">
    <property type="protein sequence ID" value="WOO33780.1"/>
    <property type="molecule type" value="Genomic_DNA"/>
</dbReference>
<evidence type="ECO:0000256" key="3">
    <source>
        <dbReference type="ARBA" id="ARBA00022723"/>
    </source>
</evidence>
<dbReference type="InterPro" id="IPR036510">
    <property type="entry name" value="Ribosomal_bS20_sf"/>
</dbReference>
<evidence type="ECO:0000256" key="4">
    <source>
        <dbReference type="ARBA" id="ARBA00022842"/>
    </source>
</evidence>
<proteinExistence type="inferred from homology"/>
<dbReference type="GO" id="GO:0003964">
    <property type="term" value="F:RNA-directed DNA polymerase activity"/>
    <property type="evidence" value="ECO:0007669"/>
    <property type="project" value="UniProtKB-KW"/>
</dbReference>
<evidence type="ECO:0000256" key="5">
    <source>
        <dbReference type="ARBA" id="ARBA00022918"/>
    </source>
</evidence>
<dbReference type="EC" id="2.7.7.49" evidence="9"/>